<dbReference type="HOGENOM" id="CLU_055029_3_1_11"/>
<evidence type="ECO:0000256" key="6">
    <source>
        <dbReference type="SAM" id="MobiDB-lite"/>
    </source>
</evidence>
<dbReference type="eggNOG" id="COG1402">
    <property type="taxonomic scope" value="Bacteria"/>
</dbReference>
<dbReference type="PANTHER" id="PTHR35005">
    <property type="entry name" value="3-DEHYDRO-SCYLLO-INOSOSE HYDROLASE"/>
    <property type="match status" value="1"/>
</dbReference>
<protein>
    <submittedName>
        <fullName evidence="7">Creatininase</fullName>
    </submittedName>
</protein>
<dbReference type="OrthoDB" id="9801445at2"/>
<keyword evidence="4" id="KW-0862">Zinc</keyword>
<dbReference type="SUPFAM" id="SSF102215">
    <property type="entry name" value="Creatininase"/>
    <property type="match status" value="1"/>
</dbReference>
<dbReference type="RefSeq" id="WP_012932728.1">
    <property type="nucleotide sequence ID" value="NC_013739.1"/>
</dbReference>
<dbReference type="AlphaFoldDB" id="D3FEK3"/>
<name>D3FEK3_CONWI</name>
<evidence type="ECO:0000256" key="4">
    <source>
        <dbReference type="ARBA" id="ARBA00022833"/>
    </source>
</evidence>
<gene>
    <name evidence="7" type="ordered locus">Cwoe_1248</name>
</gene>
<dbReference type="STRING" id="469383.Cwoe_1248"/>
<dbReference type="PANTHER" id="PTHR35005:SF1">
    <property type="entry name" value="2-AMINO-5-FORMYLAMINO-6-RIBOSYLAMINOPYRIMIDIN-4(3H)-ONE 5'-MONOPHOSPHATE DEFORMYLASE"/>
    <property type="match status" value="1"/>
</dbReference>
<dbReference type="GO" id="GO:0009231">
    <property type="term" value="P:riboflavin biosynthetic process"/>
    <property type="evidence" value="ECO:0007669"/>
    <property type="project" value="TreeGrafter"/>
</dbReference>
<evidence type="ECO:0000256" key="1">
    <source>
        <dbReference type="ARBA" id="ARBA00001947"/>
    </source>
</evidence>
<evidence type="ECO:0000256" key="5">
    <source>
        <dbReference type="ARBA" id="ARBA00024029"/>
    </source>
</evidence>
<sequence>MADVREPAGGARAGGASAGGADAGGADAGGADAGGTSAGDAPSRDLSRLTWQQARDALGRARVALVPIGSCEQHGPHMTLDADLAIATGFAGRLADALGDEAVVCPGVAYGMSEHHLAFPGTLTLRAETLLAIVRDLVESLAHWGVTRVLLVNGHGGNLDALRLAAREAVRDRPGVLVGAVMWSVLAADAIAPHAVGPRYGHACEIETSVALAVAPQAVLSERIAAPAPTPEGASLSEPQGARYDLPVPFHHWTTDGALGDARHASRELGEQIVAVAIERATALARRLMEVEDKGDDTP</sequence>
<dbReference type="Gene3D" id="3.40.50.10310">
    <property type="entry name" value="Creatininase"/>
    <property type="match status" value="1"/>
</dbReference>
<evidence type="ECO:0000256" key="2">
    <source>
        <dbReference type="ARBA" id="ARBA00022723"/>
    </source>
</evidence>
<accession>D3FEK3</accession>
<dbReference type="GO" id="GO:0046872">
    <property type="term" value="F:metal ion binding"/>
    <property type="evidence" value="ECO:0007669"/>
    <property type="project" value="UniProtKB-KW"/>
</dbReference>
<dbReference type="InterPro" id="IPR003785">
    <property type="entry name" value="Creatininase/forma_Hydrolase"/>
</dbReference>
<feature type="compositionally biased region" description="Gly residues" evidence="6">
    <location>
        <begin position="11"/>
        <end position="37"/>
    </location>
</feature>
<dbReference type="KEGG" id="cwo:Cwoe_1248"/>
<proteinExistence type="inferred from homology"/>
<comment type="cofactor">
    <cofactor evidence="1">
        <name>Zn(2+)</name>
        <dbReference type="ChEBI" id="CHEBI:29105"/>
    </cofactor>
</comment>
<organism evidence="7 8">
    <name type="scientific">Conexibacter woesei (strain DSM 14684 / CCUG 47730 / CIP 108061 / JCM 11494 / NBRC 100937 / ID131577)</name>
    <dbReference type="NCBI Taxonomy" id="469383"/>
    <lineage>
        <taxon>Bacteria</taxon>
        <taxon>Bacillati</taxon>
        <taxon>Actinomycetota</taxon>
        <taxon>Thermoleophilia</taxon>
        <taxon>Solirubrobacterales</taxon>
        <taxon>Conexibacteraceae</taxon>
        <taxon>Conexibacter</taxon>
    </lineage>
</organism>
<dbReference type="GO" id="GO:0016811">
    <property type="term" value="F:hydrolase activity, acting on carbon-nitrogen (but not peptide) bonds, in linear amides"/>
    <property type="evidence" value="ECO:0007669"/>
    <property type="project" value="TreeGrafter"/>
</dbReference>
<dbReference type="EMBL" id="CP001854">
    <property type="protein sequence ID" value="ADB49677.1"/>
    <property type="molecule type" value="Genomic_DNA"/>
</dbReference>
<keyword evidence="3" id="KW-0378">Hydrolase</keyword>
<evidence type="ECO:0000256" key="3">
    <source>
        <dbReference type="ARBA" id="ARBA00022801"/>
    </source>
</evidence>
<dbReference type="InterPro" id="IPR024087">
    <property type="entry name" value="Creatininase-like_sf"/>
</dbReference>
<evidence type="ECO:0000313" key="8">
    <source>
        <dbReference type="Proteomes" id="UP000008229"/>
    </source>
</evidence>
<dbReference type="Proteomes" id="UP000008229">
    <property type="component" value="Chromosome"/>
</dbReference>
<evidence type="ECO:0000313" key="7">
    <source>
        <dbReference type="EMBL" id="ADB49677.1"/>
    </source>
</evidence>
<keyword evidence="8" id="KW-1185">Reference proteome</keyword>
<feature type="region of interest" description="Disordered" evidence="6">
    <location>
        <begin position="1"/>
        <end position="45"/>
    </location>
</feature>
<comment type="similarity">
    <text evidence="5">Belongs to the creatininase superfamily.</text>
</comment>
<dbReference type="Pfam" id="PF02633">
    <property type="entry name" value="Creatininase"/>
    <property type="match status" value="1"/>
</dbReference>
<reference evidence="7 8" key="1">
    <citation type="journal article" date="2010" name="Stand. Genomic Sci.">
        <title>Complete genome sequence of Conexibacter woesei type strain (ID131577).</title>
        <authorList>
            <person name="Pukall R."/>
            <person name="Lapidus A."/>
            <person name="Glavina Del Rio T."/>
            <person name="Copeland A."/>
            <person name="Tice H."/>
            <person name="Cheng J.-F."/>
            <person name="Lucas S."/>
            <person name="Chen F."/>
            <person name="Nolan M."/>
            <person name="Bruce D."/>
            <person name="Goodwin L."/>
            <person name="Pitluck S."/>
            <person name="Mavromatis K."/>
            <person name="Ivanova N."/>
            <person name="Ovchinnikova G."/>
            <person name="Pati A."/>
            <person name="Chen A."/>
            <person name="Palaniappan K."/>
            <person name="Land M."/>
            <person name="Hauser L."/>
            <person name="Chang Y.-J."/>
            <person name="Jeffries C.D."/>
            <person name="Chain P."/>
            <person name="Meincke L."/>
            <person name="Sims D."/>
            <person name="Brettin T."/>
            <person name="Detter J.C."/>
            <person name="Rohde M."/>
            <person name="Goeker M."/>
            <person name="Bristow J."/>
            <person name="Eisen J.A."/>
            <person name="Markowitz V."/>
            <person name="Kyrpides N.C."/>
            <person name="Klenk H.-P."/>
            <person name="Hugenholtz P."/>
        </authorList>
    </citation>
    <scope>NUCLEOTIDE SEQUENCE [LARGE SCALE GENOMIC DNA]</scope>
    <source>
        <strain evidence="8">DSM 14684 / CIP 108061 / JCM 11494 / NBRC 100937 / ID131577</strain>
    </source>
</reference>
<keyword evidence="2" id="KW-0479">Metal-binding</keyword>
<reference evidence="8" key="2">
    <citation type="submission" date="2010-01" db="EMBL/GenBank/DDBJ databases">
        <title>The complete genome of Conexibacter woesei DSM 14684.</title>
        <authorList>
            <consortium name="US DOE Joint Genome Institute (JGI-PGF)"/>
            <person name="Lucas S."/>
            <person name="Copeland A."/>
            <person name="Lapidus A."/>
            <person name="Glavina del Rio T."/>
            <person name="Dalin E."/>
            <person name="Tice H."/>
            <person name="Bruce D."/>
            <person name="Goodwin L."/>
            <person name="Pitluck S."/>
            <person name="Kyrpides N."/>
            <person name="Mavromatis K."/>
            <person name="Ivanova N."/>
            <person name="Mikhailova N."/>
            <person name="Chertkov O."/>
            <person name="Brettin T."/>
            <person name="Detter J.C."/>
            <person name="Han C."/>
            <person name="Larimer F."/>
            <person name="Land M."/>
            <person name="Hauser L."/>
            <person name="Markowitz V."/>
            <person name="Cheng J.-F."/>
            <person name="Hugenholtz P."/>
            <person name="Woyke T."/>
            <person name="Wu D."/>
            <person name="Pukall R."/>
            <person name="Steenblock K."/>
            <person name="Schneider S."/>
            <person name="Klenk H.-P."/>
            <person name="Eisen J.A."/>
        </authorList>
    </citation>
    <scope>NUCLEOTIDE SEQUENCE [LARGE SCALE GENOMIC DNA]</scope>
    <source>
        <strain evidence="8">DSM 14684 / CIP 108061 / JCM 11494 / NBRC 100937 / ID131577</strain>
    </source>
</reference>